<proteinExistence type="predicted"/>
<keyword evidence="3" id="KW-1185">Reference proteome</keyword>
<feature type="region of interest" description="Disordered" evidence="1">
    <location>
        <begin position="322"/>
        <end position="379"/>
    </location>
</feature>
<feature type="compositionally biased region" description="Polar residues" evidence="1">
    <location>
        <begin position="69"/>
        <end position="86"/>
    </location>
</feature>
<dbReference type="OrthoDB" id="2683368at2759"/>
<dbReference type="EMBL" id="AMYB01000003">
    <property type="protein sequence ID" value="OAD04712.1"/>
    <property type="molecule type" value="Genomic_DNA"/>
</dbReference>
<feature type="compositionally biased region" description="Polar residues" evidence="1">
    <location>
        <begin position="336"/>
        <end position="357"/>
    </location>
</feature>
<feature type="region of interest" description="Disordered" evidence="1">
    <location>
        <begin position="254"/>
        <end position="278"/>
    </location>
</feature>
<dbReference type="VEuPathDB" id="FungiDB:MUCCIDRAFT_155687"/>
<comment type="caution">
    <text evidence="2">The sequence shown here is derived from an EMBL/GenBank/DDBJ whole genome shotgun (WGS) entry which is preliminary data.</text>
</comment>
<name>A0A162THX1_MUCCL</name>
<reference evidence="2 3" key="1">
    <citation type="submission" date="2015-06" db="EMBL/GenBank/DDBJ databases">
        <title>Expansion of signal transduction pathways in fungi by whole-genome duplication.</title>
        <authorList>
            <consortium name="DOE Joint Genome Institute"/>
            <person name="Corrochano L.M."/>
            <person name="Kuo A."/>
            <person name="Marcet-Houben M."/>
            <person name="Polaino S."/>
            <person name="Salamov A."/>
            <person name="Villalobos J.M."/>
            <person name="Alvarez M.I."/>
            <person name="Avalos J."/>
            <person name="Benito E.P."/>
            <person name="Benoit I."/>
            <person name="Burger G."/>
            <person name="Camino L.P."/>
            <person name="Canovas D."/>
            <person name="Cerda-Olmedo E."/>
            <person name="Cheng J.-F."/>
            <person name="Dominguez A."/>
            <person name="Elias M."/>
            <person name="Eslava A.P."/>
            <person name="Glaser F."/>
            <person name="Grimwood J."/>
            <person name="Gutierrez G."/>
            <person name="Heitman J."/>
            <person name="Henrissat B."/>
            <person name="Iturriaga E.A."/>
            <person name="Lang B.F."/>
            <person name="Lavin J.L."/>
            <person name="Lee S."/>
            <person name="Li W."/>
            <person name="Lindquist E."/>
            <person name="Lopez-Garcia S."/>
            <person name="Luque E.M."/>
            <person name="Marcos A.T."/>
            <person name="Martin J."/>
            <person name="Mccluskey K."/>
            <person name="Medina H.R."/>
            <person name="Miralles-Duran A."/>
            <person name="Miyazaki A."/>
            <person name="Munoz-Torres E."/>
            <person name="Oguiza J.A."/>
            <person name="Ohm R."/>
            <person name="Olmedo M."/>
            <person name="Orejas M."/>
            <person name="Ortiz-Castellanos L."/>
            <person name="Pisabarro A.G."/>
            <person name="Rodriguez-Romero J."/>
            <person name="Ruiz-Herrera J."/>
            <person name="Ruiz-Vazquez R."/>
            <person name="Sanz C."/>
            <person name="Schackwitz W."/>
            <person name="Schmutz J."/>
            <person name="Shahriari M."/>
            <person name="Shelest E."/>
            <person name="Silva-Franco F."/>
            <person name="Soanes D."/>
            <person name="Syed K."/>
            <person name="Tagua V.G."/>
            <person name="Talbot N.J."/>
            <person name="Thon M."/>
            <person name="De Vries R.P."/>
            <person name="Wiebenga A."/>
            <person name="Yadav J.S."/>
            <person name="Braun E.L."/>
            <person name="Baker S."/>
            <person name="Garre V."/>
            <person name="Horwitz B."/>
            <person name="Torres-Martinez S."/>
            <person name="Idnurm A."/>
            <person name="Herrera-Estrella A."/>
            <person name="Gabaldon T."/>
            <person name="Grigoriev I.V."/>
        </authorList>
    </citation>
    <scope>NUCLEOTIDE SEQUENCE [LARGE SCALE GENOMIC DNA]</scope>
    <source>
        <strain evidence="2 3">CBS 277.49</strain>
    </source>
</reference>
<organism evidence="2 3">
    <name type="scientific">Mucor lusitanicus CBS 277.49</name>
    <dbReference type="NCBI Taxonomy" id="747725"/>
    <lineage>
        <taxon>Eukaryota</taxon>
        <taxon>Fungi</taxon>
        <taxon>Fungi incertae sedis</taxon>
        <taxon>Mucoromycota</taxon>
        <taxon>Mucoromycotina</taxon>
        <taxon>Mucoromycetes</taxon>
        <taxon>Mucorales</taxon>
        <taxon>Mucorineae</taxon>
        <taxon>Mucoraceae</taxon>
        <taxon>Mucor</taxon>
    </lineage>
</organism>
<evidence type="ECO:0000313" key="3">
    <source>
        <dbReference type="Proteomes" id="UP000077051"/>
    </source>
</evidence>
<dbReference type="AlphaFoldDB" id="A0A162THX1"/>
<feature type="region of interest" description="Disordered" evidence="1">
    <location>
        <begin position="51"/>
        <end position="91"/>
    </location>
</feature>
<evidence type="ECO:0000313" key="2">
    <source>
        <dbReference type="EMBL" id="OAD04712.1"/>
    </source>
</evidence>
<gene>
    <name evidence="2" type="ORF">MUCCIDRAFT_155687</name>
</gene>
<evidence type="ECO:0008006" key="4">
    <source>
        <dbReference type="Google" id="ProtNLM"/>
    </source>
</evidence>
<dbReference type="Proteomes" id="UP000077051">
    <property type="component" value="Unassembled WGS sequence"/>
</dbReference>
<sequence length="379" mass="43365">MGLRNDYRVSTIVVLCKDCDQDVGLYPARHKCNSSNKLPQLPTLCSSTTSFSSWNSRHDEQDVPDLVDSNPTSTTVTRQASDSSMESGKWSFFRSSSTSDVKKHANDEQERPADDEGESVYFDTYASHLKNSSSLTDLSNISSPNGKKLWGKMKENEKWKELIAEKKEESNKSGKLWERIIHATMSNSVEEDGPESDDDDWEGETHVSRILREYHQNSSTKSLPPWLYDDRTPISTLASVPSTEHHVIQEQIMNRKNSSRTRRLWQPAETQQLSSRERELQTLRAENQTPEESYYKKPSILRSQSERMPSQASSLRNTHHFQHPNMTAGAEPDQIYGSTTPRRMNTTRLPPSSLYQHQSKHNYIPPSTPPRPVRSNTFF</sequence>
<accession>A0A162THX1</accession>
<evidence type="ECO:0000256" key="1">
    <source>
        <dbReference type="SAM" id="MobiDB-lite"/>
    </source>
</evidence>
<protein>
    <recommendedName>
        <fullName evidence="4">Mso1 N-terminal domain-containing protein</fullName>
    </recommendedName>
</protein>